<protein>
    <submittedName>
        <fullName evidence="2">Uncharacterized protein</fullName>
    </submittedName>
</protein>
<keyword evidence="3" id="KW-1185">Reference proteome</keyword>
<evidence type="ECO:0000313" key="2">
    <source>
        <dbReference type="EMBL" id="KRV48583.1"/>
    </source>
</evidence>
<comment type="caution">
    <text evidence="2">The sequence shown here is derived from an EMBL/GenBank/DDBJ whole genome shotgun (WGS) entry which is preliminary data.</text>
</comment>
<dbReference type="AlphaFoldDB" id="A0A0T6LR36"/>
<evidence type="ECO:0000313" key="3">
    <source>
        <dbReference type="Proteomes" id="UP000050867"/>
    </source>
</evidence>
<sequence length="94" mass="10079">MRWRSGSASARWSVAAPATANHPPKPIVDRIETAGTHPPASARRLFDAQQQGATDQQMRDIVAGGLREFTSRAADAAPRPQVALTGSGYFDVSY</sequence>
<proteinExistence type="predicted"/>
<dbReference type="EMBL" id="LLZU01000021">
    <property type="protein sequence ID" value="KRV48583.1"/>
    <property type="molecule type" value="Genomic_DNA"/>
</dbReference>
<dbReference type="Proteomes" id="UP000050867">
    <property type="component" value="Unassembled WGS sequence"/>
</dbReference>
<name>A0A0T6LR36_WENVI</name>
<evidence type="ECO:0000256" key="1">
    <source>
        <dbReference type="SAM" id="MobiDB-lite"/>
    </source>
</evidence>
<feature type="region of interest" description="Disordered" evidence="1">
    <location>
        <begin position="1"/>
        <end position="41"/>
    </location>
</feature>
<accession>A0A0T6LR36</accession>
<gene>
    <name evidence="2" type="ORF">AQ490_24585</name>
</gene>
<reference evidence="2 3" key="1">
    <citation type="submission" date="2015-10" db="EMBL/GenBank/DDBJ databases">
        <title>Draft genome sequence of pyrrolomycin-producing Streptomyces vitaminophilus.</title>
        <authorList>
            <person name="Graham D.E."/>
            <person name="Mahan K.M."/>
            <person name="Klingeman D.M."/>
            <person name="Hettich R.L."/>
            <person name="Parry R.J."/>
        </authorList>
    </citation>
    <scope>NUCLEOTIDE SEQUENCE [LARGE SCALE GENOMIC DNA]</scope>
    <source>
        <strain evidence="2 3">ATCC 31673</strain>
    </source>
</reference>
<dbReference type="RefSeq" id="WP_018383732.1">
    <property type="nucleotide sequence ID" value="NZ_LLZU01000021.1"/>
</dbReference>
<feature type="compositionally biased region" description="Low complexity" evidence="1">
    <location>
        <begin position="1"/>
        <end position="16"/>
    </location>
</feature>
<organism evidence="2 3">
    <name type="scientific">Wenjunlia vitaminophila</name>
    <name type="common">Streptomyces vitaminophilus</name>
    <dbReference type="NCBI Taxonomy" id="76728"/>
    <lineage>
        <taxon>Bacteria</taxon>
        <taxon>Bacillati</taxon>
        <taxon>Actinomycetota</taxon>
        <taxon>Actinomycetes</taxon>
        <taxon>Kitasatosporales</taxon>
        <taxon>Streptomycetaceae</taxon>
        <taxon>Wenjunlia</taxon>
    </lineage>
</organism>